<feature type="region of interest" description="Disordered" evidence="1">
    <location>
        <begin position="180"/>
        <end position="259"/>
    </location>
</feature>
<organism evidence="3">
    <name type="scientific">viral metagenome</name>
    <dbReference type="NCBI Taxonomy" id="1070528"/>
    <lineage>
        <taxon>unclassified sequences</taxon>
        <taxon>metagenomes</taxon>
        <taxon>organismal metagenomes</taxon>
    </lineage>
</organism>
<dbReference type="EMBL" id="MN739605">
    <property type="protein sequence ID" value="QHT15319.1"/>
    <property type="molecule type" value="Genomic_DNA"/>
</dbReference>
<dbReference type="Pfam" id="PF21722">
    <property type="entry name" value="Gly_rich_2"/>
    <property type="match status" value="1"/>
</dbReference>
<accession>A0A6C0DH88</accession>
<feature type="compositionally biased region" description="Polar residues" evidence="1">
    <location>
        <begin position="187"/>
        <end position="223"/>
    </location>
</feature>
<evidence type="ECO:0000256" key="1">
    <source>
        <dbReference type="SAM" id="MobiDB-lite"/>
    </source>
</evidence>
<dbReference type="InterPro" id="IPR049304">
    <property type="entry name" value="Gly_rich_dom"/>
</dbReference>
<name>A0A6C0DH88_9ZZZZ</name>
<reference evidence="3" key="1">
    <citation type="journal article" date="2020" name="Nature">
        <title>Giant virus diversity and host interactions through global metagenomics.</title>
        <authorList>
            <person name="Schulz F."/>
            <person name="Roux S."/>
            <person name="Paez-Espino D."/>
            <person name="Jungbluth S."/>
            <person name="Walsh D.A."/>
            <person name="Denef V.J."/>
            <person name="McMahon K.D."/>
            <person name="Konstantinidis K.T."/>
            <person name="Eloe-Fadrosh E.A."/>
            <person name="Kyrpides N.C."/>
            <person name="Woyke T."/>
        </authorList>
    </citation>
    <scope>NUCLEOTIDE SEQUENCE</scope>
    <source>
        <strain evidence="3">GVMAG-M-3300023174-144</strain>
    </source>
</reference>
<proteinExistence type="predicted"/>
<feature type="domain" description="Glycine-rich" evidence="2">
    <location>
        <begin position="84"/>
        <end position="254"/>
    </location>
</feature>
<sequence>MSFFIVTNTTNSRSNTLANTLAPGSVSITGYTQGGASITSTSLVNSTIESTTTNYKYTATDIGNSFCAIYNDYTGPATGTLPVANYSKCTIVMCGGGGGGGGGGSTDPVQQTGGSGGDGGITIIKDINISSLTSITYTVGSGGIGGLSWQSITPRTATAGGAGNATNVVISSTTYTANAGNGGAAASQPTKTPGNAGNIVPTTQTYTSATLNGPLTYQTTPDRNITISSTTYGQGGSSGTGPTAPIPTLRGNNGQAGRPGYLRIYLYP</sequence>
<dbReference type="AlphaFoldDB" id="A0A6C0DH88"/>
<evidence type="ECO:0000259" key="2">
    <source>
        <dbReference type="Pfam" id="PF21722"/>
    </source>
</evidence>
<protein>
    <recommendedName>
        <fullName evidence="2">Glycine-rich domain-containing protein</fullName>
    </recommendedName>
</protein>
<evidence type="ECO:0000313" key="3">
    <source>
        <dbReference type="EMBL" id="QHT15319.1"/>
    </source>
</evidence>